<sequence length="184" mass="21199">MSRSVIFPNIVKSGKRMHSAQPKKEILKKICASQYAKEKQHKNHPVRHNSLNYFWWEPALRMTPDEAMKHAWIQEPKTFKARQKTQISRKMSDGSFFTPEKKKENIQNICQDSVDKLKSELAEGLTPTVPSTGSIENELQNTSKPVIPEKQLKTRVEKAIKKNQAEHSGETALQKNSFFFPPIK</sequence>
<evidence type="ECO:0000313" key="2">
    <source>
        <dbReference type="Proteomes" id="UP001652627"/>
    </source>
</evidence>
<feature type="region of interest" description="Disordered" evidence="1">
    <location>
        <begin position="164"/>
        <end position="184"/>
    </location>
</feature>
<reference evidence="2" key="1">
    <citation type="submission" date="2025-05" db="UniProtKB">
        <authorList>
            <consortium name="RefSeq"/>
        </authorList>
    </citation>
    <scope>NUCLEOTIDE SEQUENCE [LARGE SCALE GENOMIC DNA]</scope>
</reference>
<dbReference type="GeneID" id="106489572"/>
<gene>
    <name evidence="3" type="primary">DYRK4</name>
</gene>
<keyword evidence="2" id="KW-1185">Reference proteome</keyword>
<keyword evidence="3" id="KW-0808">Transferase</keyword>
<proteinExistence type="predicted"/>
<keyword evidence="3" id="KW-0418">Kinase</keyword>
<reference evidence="3" key="2">
    <citation type="submission" date="2025-08" db="UniProtKB">
        <authorList>
            <consortium name="RefSeq"/>
        </authorList>
    </citation>
    <scope>IDENTIFICATION</scope>
    <source>
        <tissue evidence="3">Blood</tissue>
    </source>
</reference>
<dbReference type="GO" id="GO:0016301">
    <property type="term" value="F:kinase activity"/>
    <property type="evidence" value="ECO:0007669"/>
    <property type="project" value="UniProtKB-KW"/>
</dbReference>
<evidence type="ECO:0000313" key="3">
    <source>
        <dbReference type="RefSeq" id="XP_067160460.1"/>
    </source>
</evidence>
<dbReference type="RefSeq" id="XP_067160460.1">
    <property type="nucleotide sequence ID" value="XM_067304359.1"/>
</dbReference>
<dbReference type="Proteomes" id="UP001652627">
    <property type="component" value="Chromosome 1"/>
</dbReference>
<name>A0ABM4F687_9AVES</name>
<evidence type="ECO:0000256" key="1">
    <source>
        <dbReference type="SAM" id="MobiDB-lite"/>
    </source>
</evidence>
<accession>A0ABM4F687</accession>
<organism evidence="2 3">
    <name type="scientific">Apteryx mantelli</name>
    <name type="common">North Island brown kiwi</name>
    <dbReference type="NCBI Taxonomy" id="2696672"/>
    <lineage>
        <taxon>Eukaryota</taxon>
        <taxon>Metazoa</taxon>
        <taxon>Chordata</taxon>
        <taxon>Craniata</taxon>
        <taxon>Vertebrata</taxon>
        <taxon>Euteleostomi</taxon>
        <taxon>Archelosauria</taxon>
        <taxon>Archosauria</taxon>
        <taxon>Dinosauria</taxon>
        <taxon>Saurischia</taxon>
        <taxon>Theropoda</taxon>
        <taxon>Coelurosauria</taxon>
        <taxon>Aves</taxon>
        <taxon>Palaeognathae</taxon>
        <taxon>Apterygiformes</taxon>
        <taxon>Apterygidae</taxon>
        <taxon>Apteryx</taxon>
    </lineage>
</organism>
<protein>
    <submittedName>
        <fullName evidence="3">Dual specificity tyrosine-phosphorylation-regulated kinase 4 isoform X1</fullName>
    </submittedName>
</protein>